<dbReference type="GO" id="GO:0030627">
    <property type="term" value="F:pre-mRNA 5'-splice site binding"/>
    <property type="evidence" value="ECO:0007669"/>
    <property type="project" value="TreeGrafter"/>
</dbReference>
<dbReference type="eggNOG" id="KOG1258">
    <property type="taxonomic scope" value="Eukaryota"/>
</dbReference>
<organism evidence="7">
    <name type="scientific">Candida tenuis (strain ATCC 10573 / BCRC 21748 / CBS 615 / JCM 9827 / NBRC 10315 / NRRL Y-1498 / VKM Y-70)</name>
    <name type="common">Yeast</name>
    <name type="synonym">Yamadazyma tenuis</name>
    <dbReference type="NCBI Taxonomy" id="590646"/>
    <lineage>
        <taxon>Eukaryota</taxon>
        <taxon>Fungi</taxon>
        <taxon>Dikarya</taxon>
        <taxon>Ascomycota</taxon>
        <taxon>Saccharomycotina</taxon>
        <taxon>Pichiomycetes</taxon>
        <taxon>Debaryomycetaceae</taxon>
        <taxon>Yamadazyma</taxon>
    </lineage>
</organism>
<evidence type="ECO:0008006" key="8">
    <source>
        <dbReference type="Google" id="ProtNLM"/>
    </source>
</evidence>
<keyword evidence="2" id="KW-0507">mRNA processing</keyword>
<dbReference type="EMBL" id="GL996524">
    <property type="protein sequence ID" value="EGV63315.1"/>
    <property type="molecule type" value="Genomic_DNA"/>
</dbReference>
<evidence type="ECO:0000256" key="2">
    <source>
        <dbReference type="ARBA" id="ARBA00022664"/>
    </source>
</evidence>
<dbReference type="InterPro" id="IPR003107">
    <property type="entry name" value="HAT"/>
</dbReference>
<gene>
    <name evidence="6" type="ORF">CANTEDRAFT_114610</name>
</gene>
<dbReference type="SMART" id="SM00386">
    <property type="entry name" value="HAT"/>
    <property type="match status" value="3"/>
</dbReference>
<dbReference type="PANTHER" id="PTHR17204:SF23">
    <property type="entry name" value="U1 SMALL NUCLEAR RIBONUCLEOPROTEIN COMPONENT PRP42"/>
    <property type="match status" value="1"/>
</dbReference>
<evidence type="ECO:0000313" key="6">
    <source>
        <dbReference type="EMBL" id="EGV63315.1"/>
    </source>
</evidence>
<reference evidence="6 7" key="1">
    <citation type="journal article" date="2011" name="Proc. Natl. Acad. Sci. U.S.A.">
        <title>Comparative genomics of xylose-fermenting fungi for enhanced biofuel production.</title>
        <authorList>
            <person name="Wohlbach D.J."/>
            <person name="Kuo A."/>
            <person name="Sato T.K."/>
            <person name="Potts K.M."/>
            <person name="Salamov A.A."/>
            <person name="LaButti K.M."/>
            <person name="Sun H."/>
            <person name="Clum A."/>
            <person name="Pangilinan J.L."/>
            <person name="Lindquist E.A."/>
            <person name="Lucas S."/>
            <person name="Lapidus A."/>
            <person name="Jin M."/>
            <person name="Gunawan C."/>
            <person name="Balan V."/>
            <person name="Dale B.E."/>
            <person name="Jeffries T.W."/>
            <person name="Zinkel R."/>
            <person name="Barry K.W."/>
            <person name="Grigoriev I.V."/>
            <person name="Gasch A.P."/>
        </authorList>
    </citation>
    <scope>NUCLEOTIDE SEQUENCE [LARGE SCALE GENOMIC DNA]</scope>
    <source>
        <strain evidence="7">ATCC 10573 / BCRC 21748 / CBS 615 / JCM 9827 / NBRC 10315 / NRRL Y-1498 / VKM Y-70</strain>
    </source>
</reference>
<keyword evidence="7" id="KW-1185">Reference proteome</keyword>
<dbReference type="GO" id="GO:0000395">
    <property type="term" value="P:mRNA 5'-splice site recognition"/>
    <property type="evidence" value="ECO:0007669"/>
    <property type="project" value="TreeGrafter"/>
</dbReference>
<evidence type="ECO:0000313" key="7">
    <source>
        <dbReference type="Proteomes" id="UP000000707"/>
    </source>
</evidence>
<sequence length="424" mass="50724">MEQISIDLLKDPYSVAKWDRLLQQSVQKLSKASTDQYLPTVRAVFDALLTIYPLLENYWLKYAHLEYELANFVESKAIYNRALRYVSYSPRVWLAYLEFCLVADPVCVSNCLQYLKLFESARSYVGFHYFSADFYKLYLEFLSTYKNIDPTLNFQLKYERLLRYVLEVPMYNYSPFFTSMFDLIDSGELTHTSDKGLRKNITDIYVITQYKAFKLYDFEKKLHPYFDLKPIAINELKTWEKYMAYLELNYPHEYVIQAYERSVLATCNYNDLWLKYMNYLTNLNKLDSLNEVLKRAISLRKFNKKELIDRLIDLNLFNSNFLVSKNLLSTQVSINKLTSLEWLFGNTAVITRLFESSQPWELLVYHQLDNDTKLKLFKSCKNETKEYRQVLRFWLKYNPQYRNQFKTITDTTANDFDEELTAFL</sequence>
<proteinExistence type="predicted"/>
<comment type="subcellular location">
    <subcellularLocation>
        <location evidence="1">Nucleus</location>
    </subcellularLocation>
</comment>
<dbReference type="KEGG" id="cten:18247503"/>
<name>G3B5V7_CANTC</name>
<dbReference type="STRING" id="590646.G3B5V7"/>
<dbReference type="Proteomes" id="UP000000707">
    <property type="component" value="Unassembled WGS sequence"/>
</dbReference>
<keyword evidence="3" id="KW-0677">Repeat</keyword>
<keyword evidence="4" id="KW-0508">mRNA splicing</keyword>
<protein>
    <recommendedName>
        <fullName evidence="8">Pre-mRNA-processing factor 39</fullName>
    </recommendedName>
</protein>
<dbReference type="GO" id="GO:0000243">
    <property type="term" value="C:commitment complex"/>
    <property type="evidence" value="ECO:0007669"/>
    <property type="project" value="TreeGrafter"/>
</dbReference>
<dbReference type="SUPFAM" id="SSF48452">
    <property type="entry name" value="TPR-like"/>
    <property type="match status" value="1"/>
</dbReference>
<evidence type="ECO:0000256" key="4">
    <source>
        <dbReference type="ARBA" id="ARBA00023187"/>
    </source>
</evidence>
<evidence type="ECO:0000256" key="3">
    <source>
        <dbReference type="ARBA" id="ARBA00022737"/>
    </source>
</evidence>
<dbReference type="Pfam" id="PF23241">
    <property type="entry name" value="HAT_PRP39_C"/>
    <property type="match status" value="1"/>
</dbReference>
<evidence type="ECO:0000256" key="5">
    <source>
        <dbReference type="ARBA" id="ARBA00023242"/>
    </source>
</evidence>
<evidence type="ECO:0000256" key="1">
    <source>
        <dbReference type="ARBA" id="ARBA00004123"/>
    </source>
</evidence>
<dbReference type="Gene3D" id="1.25.40.10">
    <property type="entry name" value="Tetratricopeptide repeat domain"/>
    <property type="match status" value="2"/>
</dbReference>
<dbReference type="PANTHER" id="PTHR17204">
    <property type="entry name" value="PRE-MRNA PROCESSING PROTEIN PRP39-RELATED"/>
    <property type="match status" value="1"/>
</dbReference>
<dbReference type="HOGENOM" id="CLU_590499_0_0_1"/>
<keyword evidence="5" id="KW-0539">Nucleus</keyword>
<dbReference type="InterPro" id="IPR059164">
    <property type="entry name" value="HAT_PRP39_C"/>
</dbReference>
<dbReference type="GO" id="GO:0071004">
    <property type="term" value="C:U2-type prespliceosome"/>
    <property type="evidence" value="ECO:0007669"/>
    <property type="project" value="TreeGrafter"/>
</dbReference>
<dbReference type="OrthoDB" id="10265668at2759"/>
<dbReference type="InterPro" id="IPR011990">
    <property type="entry name" value="TPR-like_helical_dom_sf"/>
</dbReference>
<dbReference type="AlphaFoldDB" id="G3B5V7"/>
<dbReference type="Pfam" id="PF23240">
    <property type="entry name" value="HAT_PRP39_N"/>
    <property type="match status" value="1"/>
</dbReference>
<dbReference type="GO" id="GO:0005685">
    <property type="term" value="C:U1 snRNP"/>
    <property type="evidence" value="ECO:0007669"/>
    <property type="project" value="TreeGrafter"/>
</dbReference>
<dbReference type="GeneID" id="18247503"/>
<accession>G3B5V7</accession>